<dbReference type="VEuPathDB" id="MicrosporidiaDB:A0H76_2836"/>
<evidence type="ECO:0000256" key="1">
    <source>
        <dbReference type="SAM" id="Coils"/>
    </source>
</evidence>
<dbReference type="AlphaFoldDB" id="A0A1X0Q5G9"/>
<comment type="caution">
    <text evidence="2">The sequence shown here is derived from an EMBL/GenBank/DDBJ whole genome shotgun (WGS) entry which is preliminary data.</text>
</comment>
<evidence type="ECO:0000313" key="2">
    <source>
        <dbReference type="EMBL" id="ORD92887.1"/>
    </source>
</evidence>
<protein>
    <submittedName>
        <fullName evidence="2">Uncharacterized protein</fullName>
    </submittedName>
</protein>
<dbReference type="EMBL" id="LTAI01002193">
    <property type="protein sequence ID" value="ORD92887.1"/>
    <property type="molecule type" value="Genomic_DNA"/>
</dbReference>
<keyword evidence="1" id="KW-0175">Coiled coil</keyword>
<feature type="coiled-coil region" evidence="1">
    <location>
        <begin position="93"/>
        <end position="120"/>
    </location>
</feature>
<dbReference type="Proteomes" id="UP000192501">
    <property type="component" value="Unassembled WGS sequence"/>
</dbReference>
<accession>A0A1X0Q5G9</accession>
<reference evidence="2 3" key="1">
    <citation type="journal article" date="2017" name="Environ. Microbiol.">
        <title>Decay of the glycolytic pathway and adaptation to intranuclear parasitism within Enterocytozoonidae microsporidia.</title>
        <authorList>
            <person name="Wiredu Boakye D."/>
            <person name="Jaroenlak P."/>
            <person name="Prachumwat A."/>
            <person name="Williams T.A."/>
            <person name="Bateman K.S."/>
            <person name="Itsathitphaisarn O."/>
            <person name="Sritunyalucksana K."/>
            <person name="Paszkiewicz K.H."/>
            <person name="Moore K.A."/>
            <person name="Stentiford G.D."/>
            <person name="Williams B.A."/>
        </authorList>
    </citation>
    <scope>NUCLEOTIDE SEQUENCE [LARGE SCALE GENOMIC DNA]</scope>
    <source>
        <strain evidence="3">canceri</strain>
    </source>
</reference>
<organism evidence="2 3">
    <name type="scientific">Hepatospora eriocheir</name>
    <dbReference type="NCBI Taxonomy" id="1081669"/>
    <lineage>
        <taxon>Eukaryota</taxon>
        <taxon>Fungi</taxon>
        <taxon>Fungi incertae sedis</taxon>
        <taxon>Microsporidia</taxon>
        <taxon>Hepatosporidae</taxon>
        <taxon>Hepatospora</taxon>
    </lineage>
</organism>
<proteinExistence type="predicted"/>
<evidence type="ECO:0000313" key="3">
    <source>
        <dbReference type="Proteomes" id="UP000192501"/>
    </source>
</evidence>
<name>A0A1X0Q5G9_9MICR</name>
<dbReference type="VEuPathDB" id="MicrosporidiaDB:HERIO_1964"/>
<gene>
    <name evidence="2" type="ORF">A0H76_2836</name>
</gene>
<sequence>MNFILENTDLSENFLIENSKDFFESNENKNKDNFLIEDGTNFDLTPDINLDPIPSINKDLAHDINENPILSIDPDPIPAINKDSIPDINKDSISDLKNNNKNISLDINKSNSQLEDFKEELGRKRKYNDNNSSIEQVIQNVKKFKKNEPSKINNDDQKMKKSSDVIENTNEIPEFKTFNTKELEEIFKIFSKRNISELILSFDHKKVVDKIIPRSLNDKGKEYYENIYKKLFLNKSYPLDLKIFNEDLFEVKQNNILSYYEFFLKNII</sequence>